<comment type="caution">
    <text evidence="2">The sequence shown here is derived from an EMBL/GenBank/DDBJ whole genome shotgun (WGS) entry which is preliminary data.</text>
</comment>
<dbReference type="AlphaFoldDB" id="K1S392"/>
<dbReference type="SUPFAM" id="SSF81296">
    <property type="entry name" value="E set domains"/>
    <property type="match status" value="1"/>
</dbReference>
<dbReference type="CDD" id="cd02855">
    <property type="entry name" value="E_set_GBE_prok_N"/>
    <property type="match status" value="1"/>
</dbReference>
<gene>
    <name evidence="2" type="ORF">OBE_15339</name>
</gene>
<feature type="domain" description="Glycoside hydrolase family 13 N-terminal" evidence="1">
    <location>
        <begin position="27"/>
        <end position="101"/>
    </location>
</feature>
<name>K1S392_9ZZZZ</name>
<accession>K1S392</accession>
<feature type="non-terminal residue" evidence="2">
    <location>
        <position position="103"/>
    </location>
</feature>
<protein>
    <submittedName>
        <fullName evidence="2">1,4-alpha-glucan branching enzyme</fullName>
    </submittedName>
</protein>
<dbReference type="InterPro" id="IPR004193">
    <property type="entry name" value="Glyco_hydro_13_N"/>
</dbReference>
<dbReference type="InterPro" id="IPR044143">
    <property type="entry name" value="GlgB_N_E_set_prok"/>
</dbReference>
<dbReference type="Gene3D" id="2.60.40.10">
    <property type="entry name" value="Immunoglobulins"/>
    <property type="match status" value="1"/>
</dbReference>
<evidence type="ECO:0000313" key="2">
    <source>
        <dbReference type="EMBL" id="EKC48145.1"/>
    </source>
</evidence>
<dbReference type="GO" id="GO:0005829">
    <property type="term" value="C:cytosol"/>
    <property type="evidence" value="ECO:0007669"/>
    <property type="project" value="TreeGrafter"/>
</dbReference>
<sequence length="103" mass="11633">MTKEKVFISEADQYLFAQGTHYDIYKKLGAHLSVEDGVQGVYFGVWAPNAAQVNVIGTFNEWNEESHPMQKLGEGGIWGLFIPGVEEGTMYKFLIYARDGRKL</sequence>
<dbReference type="EMBL" id="AJWZ01010543">
    <property type="protein sequence ID" value="EKC48145.1"/>
    <property type="molecule type" value="Genomic_DNA"/>
</dbReference>
<evidence type="ECO:0000259" key="1">
    <source>
        <dbReference type="Pfam" id="PF02922"/>
    </source>
</evidence>
<dbReference type="GO" id="GO:0005978">
    <property type="term" value="P:glycogen biosynthetic process"/>
    <property type="evidence" value="ECO:0007669"/>
    <property type="project" value="TreeGrafter"/>
</dbReference>
<dbReference type="Pfam" id="PF02922">
    <property type="entry name" value="CBM_48"/>
    <property type="match status" value="1"/>
</dbReference>
<dbReference type="GO" id="GO:0003844">
    <property type="term" value="F:1,4-alpha-glucan branching enzyme activity"/>
    <property type="evidence" value="ECO:0007669"/>
    <property type="project" value="TreeGrafter"/>
</dbReference>
<proteinExistence type="predicted"/>
<dbReference type="GO" id="GO:0004553">
    <property type="term" value="F:hydrolase activity, hydrolyzing O-glycosyl compounds"/>
    <property type="evidence" value="ECO:0007669"/>
    <property type="project" value="InterPro"/>
</dbReference>
<dbReference type="PANTHER" id="PTHR43651">
    <property type="entry name" value="1,4-ALPHA-GLUCAN-BRANCHING ENZYME"/>
    <property type="match status" value="1"/>
</dbReference>
<dbReference type="InterPro" id="IPR013783">
    <property type="entry name" value="Ig-like_fold"/>
</dbReference>
<dbReference type="InterPro" id="IPR014756">
    <property type="entry name" value="Ig_E-set"/>
</dbReference>
<organism evidence="2">
    <name type="scientific">human gut metagenome</name>
    <dbReference type="NCBI Taxonomy" id="408170"/>
    <lineage>
        <taxon>unclassified sequences</taxon>
        <taxon>metagenomes</taxon>
        <taxon>organismal metagenomes</taxon>
    </lineage>
</organism>
<dbReference type="PANTHER" id="PTHR43651:SF3">
    <property type="entry name" value="1,4-ALPHA-GLUCAN-BRANCHING ENZYME"/>
    <property type="match status" value="1"/>
</dbReference>
<reference evidence="2" key="1">
    <citation type="journal article" date="2013" name="Environ. Microbiol.">
        <title>Microbiota from the distal guts of lean and obese adolescents exhibit partial functional redundancy besides clear differences in community structure.</title>
        <authorList>
            <person name="Ferrer M."/>
            <person name="Ruiz A."/>
            <person name="Lanza F."/>
            <person name="Haange S.B."/>
            <person name="Oberbach A."/>
            <person name="Till H."/>
            <person name="Bargiela R."/>
            <person name="Campoy C."/>
            <person name="Segura M.T."/>
            <person name="Richter M."/>
            <person name="von Bergen M."/>
            <person name="Seifert J."/>
            <person name="Suarez A."/>
        </authorList>
    </citation>
    <scope>NUCLEOTIDE SEQUENCE</scope>
</reference>